<dbReference type="InterPro" id="IPR016162">
    <property type="entry name" value="Ald_DH_N"/>
</dbReference>
<name>A0A2G4F3E6_9CYAN</name>
<dbReference type="CDD" id="cd07100">
    <property type="entry name" value="ALDH_SSADH1_GabD1"/>
    <property type="match status" value="1"/>
</dbReference>
<dbReference type="Gene3D" id="3.40.605.10">
    <property type="entry name" value="Aldehyde Dehydrogenase, Chain A, domain 1"/>
    <property type="match status" value="1"/>
</dbReference>
<dbReference type="GO" id="GO:0004030">
    <property type="term" value="F:aldehyde dehydrogenase [NAD(P)+] activity"/>
    <property type="evidence" value="ECO:0007669"/>
    <property type="project" value="InterPro"/>
</dbReference>
<dbReference type="GO" id="GO:0004777">
    <property type="term" value="F:succinate-semialdehyde dehydrogenase (NAD+) activity"/>
    <property type="evidence" value="ECO:0007669"/>
    <property type="project" value="TreeGrafter"/>
</dbReference>
<protein>
    <submittedName>
        <fullName evidence="5">NADP-dependent succinic semialdehyde dehydrogenase</fullName>
    </submittedName>
</protein>
<evidence type="ECO:0000256" key="2">
    <source>
        <dbReference type="ARBA" id="ARBA00022857"/>
    </source>
</evidence>
<evidence type="ECO:0000313" key="5">
    <source>
        <dbReference type="EMBL" id="PHX56290.1"/>
    </source>
</evidence>
<dbReference type="Pfam" id="PF00171">
    <property type="entry name" value="Aldedh"/>
    <property type="match status" value="1"/>
</dbReference>
<keyword evidence="6" id="KW-1185">Reference proteome</keyword>
<dbReference type="InterPro" id="IPR015590">
    <property type="entry name" value="Aldehyde_DH_dom"/>
</dbReference>
<reference evidence="5" key="1">
    <citation type="submission" date="2017-10" db="EMBL/GenBank/DDBJ databases">
        <title>Draft genome sequence of the planktic cyanobacteria Tychonema bourrellyi isolated from alpine lentic freshwater.</title>
        <authorList>
            <person name="Tett A."/>
            <person name="Armanini F."/>
            <person name="Asnicar F."/>
            <person name="Boscaini A."/>
            <person name="Pasolli E."/>
            <person name="Zolfo M."/>
            <person name="Donati C."/>
            <person name="Salmaso N."/>
            <person name="Segata N."/>
        </authorList>
    </citation>
    <scope>NUCLEOTIDE SEQUENCE</scope>
    <source>
        <strain evidence="5">FEM_GT703</strain>
    </source>
</reference>
<dbReference type="InterPro" id="IPR016161">
    <property type="entry name" value="Ald_DH/histidinol_DH"/>
</dbReference>
<dbReference type="FunFam" id="3.40.605.10:FF:000012">
    <property type="entry name" value="NAD-dependent succinate-semialdehyde dehydrogenase"/>
    <property type="match status" value="1"/>
</dbReference>
<dbReference type="PANTHER" id="PTHR43217:SF1">
    <property type="entry name" value="SUCCINATE SEMIALDEHYDE DEHYDROGENASE [NAD(P)+] SAD"/>
    <property type="match status" value="1"/>
</dbReference>
<dbReference type="InterPro" id="IPR047110">
    <property type="entry name" value="GABD/Sad-like"/>
</dbReference>
<comment type="caution">
    <text evidence="5">The sequence shown here is derived from an EMBL/GenBank/DDBJ whole genome shotgun (WGS) entry which is preliminary data.</text>
</comment>
<dbReference type="OrthoDB" id="548310at2"/>
<dbReference type="RefSeq" id="WP_096829799.1">
    <property type="nucleotide sequence ID" value="NZ_NXIB02000025.1"/>
</dbReference>
<dbReference type="Gene3D" id="3.40.309.10">
    <property type="entry name" value="Aldehyde Dehydrogenase, Chain A, domain 2"/>
    <property type="match status" value="1"/>
</dbReference>
<dbReference type="PANTHER" id="PTHR43217">
    <property type="entry name" value="SUCCINATE SEMIALDEHYDE DEHYDROGENASE [NAD(P)+] SAD"/>
    <property type="match status" value="1"/>
</dbReference>
<comment type="similarity">
    <text evidence="1">Belongs to the aldehyde dehydrogenase family.</text>
</comment>
<dbReference type="InterPro" id="IPR016163">
    <property type="entry name" value="Ald_DH_C"/>
</dbReference>
<gene>
    <name evidence="5" type="ORF">CP500_006350</name>
</gene>
<evidence type="ECO:0000256" key="3">
    <source>
        <dbReference type="ARBA" id="ARBA00023002"/>
    </source>
</evidence>
<evidence type="ECO:0000313" key="6">
    <source>
        <dbReference type="Proteomes" id="UP000226442"/>
    </source>
</evidence>
<dbReference type="EMBL" id="NXIB02000025">
    <property type="protein sequence ID" value="PHX56290.1"/>
    <property type="molecule type" value="Genomic_DNA"/>
</dbReference>
<accession>A0A2G4F3E6</accession>
<organism evidence="5 6">
    <name type="scientific">Tychonema bourrellyi FEM_GT703</name>
    <dbReference type="NCBI Taxonomy" id="2040638"/>
    <lineage>
        <taxon>Bacteria</taxon>
        <taxon>Bacillati</taxon>
        <taxon>Cyanobacteriota</taxon>
        <taxon>Cyanophyceae</taxon>
        <taxon>Oscillatoriophycideae</taxon>
        <taxon>Oscillatoriales</taxon>
        <taxon>Microcoleaceae</taxon>
        <taxon>Tychonema</taxon>
    </lineage>
</organism>
<dbReference type="AlphaFoldDB" id="A0A2G4F3E6"/>
<keyword evidence="3" id="KW-0560">Oxidoreductase</keyword>
<dbReference type="Proteomes" id="UP000226442">
    <property type="component" value="Unassembled WGS sequence"/>
</dbReference>
<evidence type="ECO:0000259" key="4">
    <source>
        <dbReference type="Pfam" id="PF00171"/>
    </source>
</evidence>
<keyword evidence="2" id="KW-0521">NADP</keyword>
<feature type="domain" description="Aldehyde dehydrogenase" evidence="4">
    <location>
        <begin position="3"/>
        <end position="452"/>
    </location>
</feature>
<evidence type="ECO:0000256" key="1">
    <source>
        <dbReference type="ARBA" id="ARBA00009986"/>
    </source>
</evidence>
<dbReference type="FunFam" id="3.40.309.10:FF:000009">
    <property type="entry name" value="Aldehyde dehydrogenase A"/>
    <property type="match status" value="1"/>
</dbReference>
<proteinExistence type="inferred from homology"/>
<dbReference type="InterPro" id="IPR044148">
    <property type="entry name" value="ALDH_GabD1-like"/>
</dbReference>
<sequence>MAIATINPATGKTLKTFEPLTDAEIETKLELAQQAFNKYRRLPFEQRALWMQKAADILERDREIYAQMMTLEMGKTLKSAIAEIEKCALVCRYYAKNAAQFMADIAVTTDASNSFVRYQPLGAILAVMPWNFPFWQVFRFAAPTLMAGNVGLLKHASNVPQCALQIEAIFTEAGFPEGVFQTLLVGSDKVADIIADDRVKAATLTGSEPAGESLAANAGKNLKKVVLELGGSDPYIVMSSADLPAALSTAVTSRMLNSGQTCVSAKRFIVAEEIADEFIKGFVEKFEQLKVGDPMLPETDIGPLATPAILKELDNQVQACIQSGAKLLTGGRPLSENGGNFYLPTILTDIPINAAARQQEFFGPVALVFRVASIDEAIALANSTSFGLAATAWTTVSSEGDRFISELEAGAVFINSLVKSDPRLPFGGIKRSGYGRELSIQGIHEFVNIKTVWVK</sequence>
<dbReference type="SUPFAM" id="SSF53720">
    <property type="entry name" value="ALDH-like"/>
    <property type="match status" value="1"/>
</dbReference>